<evidence type="ECO:0000256" key="10">
    <source>
        <dbReference type="ARBA" id="ARBA00023157"/>
    </source>
</evidence>
<name>A0A3A4B321_9ACTN</name>
<dbReference type="InterPro" id="IPR003780">
    <property type="entry name" value="COX15/CtaA_fam"/>
</dbReference>
<evidence type="ECO:0000256" key="3">
    <source>
        <dbReference type="ARBA" id="ARBA00022692"/>
    </source>
</evidence>
<protein>
    <submittedName>
        <fullName evidence="13">Heme A synthase</fullName>
    </submittedName>
</protein>
<reference evidence="13 14" key="1">
    <citation type="submission" date="2018-09" db="EMBL/GenBank/DDBJ databases">
        <title>YIM 75507 draft genome.</title>
        <authorList>
            <person name="Tang S."/>
            <person name="Feng Y."/>
        </authorList>
    </citation>
    <scope>NUCLEOTIDE SEQUENCE [LARGE SCALE GENOMIC DNA]</scope>
    <source>
        <strain evidence="13 14">YIM 75507</strain>
    </source>
</reference>
<evidence type="ECO:0000256" key="7">
    <source>
        <dbReference type="ARBA" id="ARBA00023004"/>
    </source>
</evidence>
<comment type="caution">
    <text evidence="13">The sequence shown here is derived from an EMBL/GenBank/DDBJ whole genome shotgun (WGS) entry which is preliminary data.</text>
</comment>
<dbReference type="GO" id="GO:0046872">
    <property type="term" value="F:metal ion binding"/>
    <property type="evidence" value="ECO:0007669"/>
    <property type="project" value="UniProtKB-KW"/>
</dbReference>
<dbReference type="Pfam" id="PF02628">
    <property type="entry name" value="COX15-CtaA"/>
    <property type="match status" value="1"/>
</dbReference>
<dbReference type="Proteomes" id="UP000265768">
    <property type="component" value="Unassembled WGS sequence"/>
</dbReference>
<keyword evidence="10" id="KW-1015">Disulfide bond</keyword>
<keyword evidence="2" id="KW-1003">Cell membrane</keyword>
<evidence type="ECO:0000256" key="4">
    <source>
        <dbReference type="ARBA" id="ARBA00022723"/>
    </source>
</evidence>
<keyword evidence="3 12" id="KW-0812">Transmembrane</keyword>
<feature type="transmembrane region" description="Helical" evidence="12">
    <location>
        <begin position="120"/>
        <end position="142"/>
    </location>
</feature>
<evidence type="ECO:0000256" key="6">
    <source>
        <dbReference type="ARBA" id="ARBA00023002"/>
    </source>
</evidence>
<dbReference type="AlphaFoldDB" id="A0A3A4B321"/>
<feature type="transmembrane region" description="Helical" evidence="12">
    <location>
        <begin position="263"/>
        <end position="284"/>
    </location>
</feature>
<feature type="transmembrane region" description="Helical" evidence="12">
    <location>
        <begin position="230"/>
        <end position="251"/>
    </location>
</feature>
<evidence type="ECO:0000256" key="11">
    <source>
        <dbReference type="ARBA" id="ARBA00023444"/>
    </source>
</evidence>
<dbReference type="OrthoDB" id="5241540at2"/>
<organism evidence="13 14">
    <name type="scientific">Bailinhaonella thermotolerans</name>
    <dbReference type="NCBI Taxonomy" id="1070861"/>
    <lineage>
        <taxon>Bacteria</taxon>
        <taxon>Bacillati</taxon>
        <taxon>Actinomycetota</taxon>
        <taxon>Actinomycetes</taxon>
        <taxon>Streptosporangiales</taxon>
        <taxon>Streptosporangiaceae</taxon>
        <taxon>Bailinhaonella</taxon>
    </lineage>
</organism>
<feature type="transmembrane region" description="Helical" evidence="12">
    <location>
        <begin position="148"/>
        <end position="168"/>
    </location>
</feature>
<evidence type="ECO:0000256" key="9">
    <source>
        <dbReference type="ARBA" id="ARBA00023136"/>
    </source>
</evidence>
<keyword evidence="14" id="KW-1185">Reference proteome</keyword>
<keyword evidence="7" id="KW-0408">Iron</keyword>
<dbReference type="GO" id="GO:0006784">
    <property type="term" value="P:heme A biosynthetic process"/>
    <property type="evidence" value="ECO:0007669"/>
    <property type="project" value="InterPro"/>
</dbReference>
<feature type="transmembrane region" description="Helical" evidence="12">
    <location>
        <begin position="189"/>
        <end position="210"/>
    </location>
</feature>
<feature type="transmembrane region" description="Helical" evidence="12">
    <location>
        <begin position="34"/>
        <end position="54"/>
    </location>
</feature>
<keyword evidence="6" id="KW-0560">Oxidoreductase</keyword>
<dbReference type="PANTHER" id="PTHR35457">
    <property type="entry name" value="HEME A SYNTHASE"/>
    <property type="match status" value="1"/>
</dbReference>
<comment type="pathway">
    <text evidence="11">Porphyrin-containing compound metabolism.</text>
</comment>
<keyword evidence="4" id="KW-0479">Metal-binding</keyword>
<evidence type="ECO:0000313" key="13">
    <source>
        <dbReference type="EMBL" id="RJL36115.1"/>
    </source>
</evidence>
<keyword evidence="9 12" id="KW-0472">Membrane</keyword>
<evidence type="ECO:0000256" key="2">
    <source>
        <dbReference type="ARBA" id="ARBA00022475"/>
    </source>
</evidence>
<keyword evidence="5 12" id="KW-1133">Transmembrane helix</keyword>
<dbReference type="GO" id="GO:0016020">
    <property type="term" value="C:membrane"/>
    <property type="evidence" value="ECO:0007669"/>
    <property type="project" value="UniProtKB-SubCell"/>
</dbReference>
<gene>
    <name evidence="13" type="ORF">D5H75_05020</name>
</gene>
<evidence type="ECO:0000256" key="12">
    <source>
        <dbReference type="SAM" id="Phobius"/>
    </source>
</evidence>
<feature type="transmembrane region" description="Helical" evidence="12">
    <location>
        <begin position="93"/>
        <end position="113"/>
    </location>
</feature>
<comment type="subcellular location">
    <subcellularLocation>
        <location evidence="1">Membrane</location>
        <topology evidence="1">Multi-pass membrane protein</topology>
    </subcellularLocation>
</comment>
<keyword evidence="8" id="KW-0350">Heme biosynthesis</keyword>
<dbReference type="GO" id="GO:0016491">
    <property type="term" value="F:oxidoreductase activity"/>
    <property type="evidence" value="ECO:0007669"/>
    <property type="project" value="UniProtKB-KW"/>
</dbReference>
<evidence type="ECO:0000256" key="8">
    <source>
        <dbReference type="ARBA" id="ARBA00023133"/>
    </source>
</evidence>
<evidence type="ECO:0000313" key="14">
    <source>
        <dbReference type="Proteomes" id="UP000265768"/>
    </source>
</evidence>
<dbReference type="InterPro" id="IPR050450">
    <property type="entry name" value="COX15/CtaA_HemeA_synthase"/>
</dbReference>
<dbReference type="PANTHER" id="PTHR35457:SF1">
    <property type="entry name" value="HEME A SYNTHASE"/>
    <property type="match status" value="1"/>
</dbReference>
<feature type="transmembrane region" description="Helical" evidence="12">
    <location>
        <begin position="290"/>
        <end position="312"/>
    </location>
</feature>
<dbReference type="EMBL" id="QZEY01000001">
    <property type="protein sequence ID" value="RJL36115.1"/>
    <property type="molecule type" value="Genomic_DNA"/>
</dbReference>
<accession>A0A3A4B321</accession>
<evidence type="ECO:0000256" key="1">
    <source>
        <dbReference type="ARBA" id="ARBA00004141"/>
    </source>
</evidence>
<sequence length="366" mass="38693">MNDVPDFLRRFVTDPLTRLLMSVWRPTDTSMRRWALASVIGNAGIVVTGVTVRVTNSGLGCSQWPECNGGSLVPIAHPEHSPLNQGIEFGNRLLTFVVLALGAACFVAALRLVPRRRALLRIAAVQPGWVIVQAVWGGLLVLSDLHPAMNAGHFLLSSGLLAAAVALYMRSMEGDGPPRRIVHRDIRNLAFVLVGAVFVLLAAGTVVTGSGPHGGDDKAPRFAFSIEDVARIHADLAYLVVGLTFALLFALHVTDAPGRARRAALVLLAVELAQGVIGYAQYFLAIPPLLVALHALGSTLVWIAALRVVFLLRRRSPLQPPAPAAELVTGPSGTAPAPEVTVIASATDRAGANGTAEYARGDLPTP</sequence>
<evidence type="ECO:0000256" key="5">
    <source>
        <dbReference type="ARBA" id="ARBA00022989"/>
    </source>
</evidence>
<proteinExistence type="predicted"/>